<dbReference type="VEuPathDB" id="TrichDB:TRFO_02322"/>
<protein>
    <submittedName>
        <fullName evidence="5">14-3-3 protein</fullName>
    </submittedName>
</protein>
<dbReference type="VEuPathDB" id="TrichDB:TRFO_02325"/>
<keyword evidence="6" id="KW-1185">Reference proteome</keyword>
<feature type="site" description="Interaction with phosphoserine on interacting protein" evidence="2">
    <location>
        <position position="127"/>
    </location>
</feature>
<dbReference type="InterPro" id="IPR000308">
    <property type="entry name" value="14-3-3"/>
</dbReference>
<name>A0A1J4J2X6_9EUKA</name>
<comment type="similarity">
    <text evidence="1">Belongs to the 14-3-3 family.</text>
</comment>
<reference evidence="6" key="2">
    <citation type="submission" date="2016-10" db="EMBL/GenBank/DDBJ databases">
        <authorList>
            <person name="Benchimol M."/>
            <person name="Almeida L.G."/>
            <person name="Vasconcelos A.T."/>
            <person name="Perreira-Neves A."/>
            <person name="Rosa I.A."/>
            <person name="Tasca T."/>
            <person name="Bogo M.R."/>
            <person name="de Souza W."/>
        </authorList>
    </citation>
    <scope>NUCLEOTIDE SEQUENCE [LARGE SCALE GENOMIC DNA]</scope>
    <source>
        <strain evidence="6">K</strain>
    </source>
</reference>
<feature type="site" description="Interaction with phosphoserine on interacting protein" evidence="2">
    <location>
        <position position="54"/>
    </location>
</feature>
<dbReference type="InterPro" id="IPR023410">
    <property type="entry name" value="14-3-3_domain"/>
</dbReference>
<evidence type="ECO:0000313" key="5">
    <source>
        <dbReference type="EMBL" id="OHS93808.1"/>
    </source>
</evidence>
<accession>A0A1J4J2X6</accession>
<dbReference type="PANTHER" id="PTHR18860">
    <property type="entry name" value="14-3-3 PROTEIN"/>
    <property type="match status" value="1"/>
</dbReference>
<dbReference type="PIRSF" id="PIRSF000868">
    <property type="entry name" value="14-3-3"/>
    <property type="match status" value="1"/>
</dbReference>
<dbReference type="OrthoDB" id="10260625at2759"/>
<dbReference type="PRINTS" id="PR00305">
    <property type="entry name" value="1433ZETA"/>
</dbReference>
<evidence type="ECO:0000313" key="4">
    <source>
        <dbReference type="EMBL" id="OHS93807.1"/>
    </source>
</evidence>
<sequence>MNLHSFLARVYHTAGLTTKAADEVSKLAVTRETLTPEDEATVSVVTKSRVDQLRRARRIICVVEEREENKGKVNRVIALRGFKSKIEEELAGLLTQFISSIDNAFLSHPTSEPSRILFLKMKADYCRYLAEIQRMQVQQVQAAYVAAYEAARTSLGPAHPLRTGIALNYSVFHYEIVGNKDAAIQIAKMAYEEGSNAAKSLPIDEKDDALEVIHLIQTNLKNWT</sequence>
<gene>
    <name evidence="4" type="ORF">TRFO_02322</name>
    <name evidence="5" type="ORF">TRFO_02325</name>
</gene>
<proteinExistence type="inferred from homology"/>
<dbReference type="EMBL" id="MLAK01001370">
    <property type="protein sequence ID" value="OHS93808.1"/>
    <property type="molecule type" value="Genomic_DNA"/>
</dbReference>
<evidence type="ECO:0000313" key="6">
    <source>
        <dbReference type="Proteomes" id="UP000179807"/>
    </source>
</evidence>
<comment type="caution">
    <text evidence="5">The sequence shown here is derived from an EMBL/GenBank/DDBJ whole genome shotgun (WGS) entry which is preliminary data.</text>
</comment>
<dbReference type="Gene3D" id="1.20.190.20">
    <property type="entry name" value="14-3-3 domain"/>
    <property type="match status" value="1"/>
</dbReference>
<dbReference type="RefSeq" id="XP_068346944.1">
    <property type="nucleotide sequence ID" value="XM_068490609.1"/>
</dbReference>
<evidence type="ECO:0000256" key="1">
    <source>
        <dbReference type="ARBA" id="ARBA00006141"/>
    </source>
</evidence>
<dbReference type="GeneID" id="94825313"/>
<evidence type="ECO:0000259" key="3">
    <source>
        <dbReference type="SMART" id="SM00101"/>
    </source>
</evidence>
<dbReference type="CDD" id="cd08774">
    <property type="entry name" value="14-3-3"/>
    <property type="match status" value="1"/>
</dbReference>
<dbReference type="AlphaFoldDB" id="A0A1J4J2X6"/>
<dbReference type="InterPro" id="IPR036815">
    <property type="entry name" value="14-3-3_dom_sf"/>
</dbReference>
<dbReference type="Proteomes" id="UP000179807">
    <property type="component" value="Unassembled WGS sequence"/>
</dbReference>
<dbReference type="SMART" id="SM00101">
    <property type="entry name" value="14_3_3"/>
    <property type="match status" value="1"/>
</dbReference>
<organism evidence="5 6">
    <name type="scientific">Tritrichomonas foetus</name>
    <dbReference type="NCBI Taxonomy" id="1144522"/>
    <lineage>
        <taxon>Eukaryota</taxon>
        <taxon>Metamonada</taxon>
        <taxon>Parabasalia</taxon>
        <taxon>Tritrichomonadida</taxon>
        <taxon>Tritrichomonadidae</taxon>
        <taxon>Tritrichomonas</taxon>
    </lineage>
</organism>
<evidence type="ECO:0000256" key="2">
    <source>
        <dbReference type="PIRSR" id="PIRSR000868-1"/>
    </source>
</evidence>
<feature type="domain" description="14-3-3" evidence="3">
    <location>
        <begin position="1"/>
        <end position="224"/>
    </location>
</feature>
<dbReference type="Pfam" id="PF00244">
    <property type="entry name" value="14-3-3"/>
    <property type="match status" value="1"/>
</dbReference>
<dbReference type="EMBL" id="MLAK01001370">
    <property type="protein sequence ID" value="OHS93807.1"/>
    <property type="molecule type" value="Genomic_DNA"/>
</dbReference>
<reference evidence="5" key="1">
    <citation type="submission" date="2016-10" db="EMBL/GenBank/DDBJ databases">
        <authorList>
            <person name="de Groot N.N."/>
        </authorList>
    </citation>
    <scope>NUCLEOTIDE SEQUENCE [LARGE SCALE GENOMIC DNA]</scope>
    <source>
        <strain evidence="5">K</strain>
    </source>
</reference>
<dbReference type="SUPFAM" id="SSF48445">
    <property type="entry name" value="14-3-3 protein"/>
    <property type="match status" value="1"/>
</dbReference>